<evidence type="ECO:0000313" key="1">
    <source>
        <dbReference type="EMBL" id="ERJ97525.1"/>
    </source>
</evidence>
<dbReference type="Proteomes" id="UP000016662">
    <property type="component" value="Unassembled WGS sequence"/>
</dbReference>
<evidence type="ECO:0000313" key="2">
    <source>
        <dbReference type="Proteomes" id="UP000016662"/>
    </source>
</evidence>
<accession>U2KZL0</accession>
<gene>
    <name evidence="1" type="ORF">RUMCAL_00079</name>
</gene>
<dbReference type="HOGENOM" id="CLU_3239174_0_0_9"/>
<organism evidence="1 2">
    <name type="scientific">Ruminococcus callidus ATCC 27760</name>
    <dbReference type="NCBI Taxonomy" id="411473"/>
    <lineage>
        <taxon>Bacteria</taxon>
        <taxon>Bacillati</taxon>
        <taxon>Bacillota</taxon>
        <taxon>Clostridia</taxon>
        <taxon>Eubacteriales</taxon>
        <taxon>Oscillospiraceae</taxon>
        <taxon>Ruminococcus</taxon>
    </lineage>
</organism>
<dbReference type="AlphaFoldDB" id="U2KZL0"/>
<dbReference type="EMBL" id="AWVF01000014">
    <property type="protein sequence ID" value="ERJ97525.1"/>
    <property type="molecule type" value="Genomic_DNA"/>
</dbReference>
<name>U2KZL0_9FIRM</name>
<dbReference type="STRING" id="411473.RUMCAL_00079"/>
<proteinExistence type="predicted"/>
<dbReference type="PATRIC" id="fig|411473.3.peg.66"/>
<sequence length="43" mass="4974">MRQSEWKGKSENDEEVDAICFDIDDGSSITFTENDIKSYEILD</sequence>
<comment type="caution">
    <text evidence="1">The sequence shown here is derived from an EMBL/GenBank/DDBJ whole genome shotgun (WGS) entry which is preliminary data.</text>
</comment>
<reference evidence="1 2" key="1">
    <citation type="submission" date="2013-07" db="EMBL/GenBank/DDBJ databases">
        <authorList>
            <person name="Weinstock G."/>
            <person name="Sodergren E."/>
            <person name="Wylie T."/>
            <person name="Fulton L."/>
            <person name="Fulton R."/>
            <person name="Fronick C."/>
            <person name="O'Laughlin M."/>
            <person name="Godfrey J."/>
            <person name="Miner T."/>
            <person name="Herter B."/>
            <person name="Appelbaum E."/>
            <person name="Cordes M."/>
            <person name="Lek S."/>
            <person name="Wollam A."/>
            <person name="Pepin K.H."/>
            <person name="Palsikar V.B."/>
            <person name="Mitreva M."/>
            <person name="Wilson R.K."/>
        </authorList>
    </citation>
    <scope>NUCLEOTIDE SEQUENCE [LARGE SCALE GENOMIC DNA]</scope>
    <source>
        <strain evidence="1 2">ATCC 27760</strain>
    </source>
</reference>
<keyword evidence="2" id="KW-1185">Reference proteome</keyword>
<protein>
    <submittedName>
        <fullName evidence="1">Uncharacterized protein</fullName>
    </submittedName>
</protein>